<dbReference type="PATRIC" id="fig|1424334.3.peg.4154"/>
<dbReference type="Proteomes" id="UP000018733">
    <property type="component" value="Unassembled WGS sequence"/>
</dbReference>
<gene>
    <name evidence="1" type="ORF">W822_20705</name>
</gene>
<accession>V8QNQ1</accession>
<dbReference type="EMBL" id="AYXT01000013">
    <property type="protein sequence ID" value="ETF00963.1"/>
    <property type="molecule type" value="Genomic_DNA"/>
</dbReference>
<reference evidence="1 2" key="1">
    <citation type="journal article" date="2014" name="Genome Announc.">
        <title>Draft Genome Sequence of Advenella kashmirensis Strain W13003, a Polycyclic Aromatic Hydrocarbon-Degrading Bacterium.</title>
        <authorList>
            <person name="Wang X."/>
            <person name="Jin D."/>
            <person name="Zhou L."/>
            <person name="Wu L."/>
            <person name="An W."/>
            <person name="Zhao L."/>
        </authorList>
    </citation>
    <scope>NUCLEOTIDE SEQUENCE [LARGE SCALE GENOMIC DNA]</scope>
    <source>
        <strain evidence="1 2">W13003</strain>
    </source>
</reference>
<organism evidence="1 2">
    <name type="scientific">Advenella kashmirensis W13003</name>
    <dbReference type="NCBI Taxonomy" id="1424334"/>
    <lineage>
        <taxon>Bacteria</taxon>
        <taxon>Pseudomonadati</taxon>
        <taxon>Pseudomonadota</taxon>
        <taxon>Betaproteobacteria</taxon>
        <taxon>Burkholderiales</taxon>
        <taxon>Alcaligenaceae</taxon>
    </lineage>
</organism>
<comment type="caution">
    <text evidence="1">The sequence shown here is derived from an EMBL/GenBank/DDBJ whole genome shotgun (WGS) entry which is preliminary data.</text>
</comment>
<dbReference type="HOGENOM" id="CLU_3113710_0_0_4"/>
<dbReference type="AlphaFoldDB" id="V8QNQ1"/>
<evidence type="ECO:0000313" key="1">
    <source>
        <dbReference type="EMBL" id="ETF00963.1"/>
    </source>
</evidence>
<name>V8QNQ1_9BURK</name>
<keyword evidence="2" id="KW-1185">Reference proteome</keyword>
<dbReference type="STRING" id="1424334.W822_20705"/>
<sequence>MIERLPADSRFSFAPVASNPSPILFAPVASDAHPILFSLVAAHLRSINVY</sequence>
<proteinExistence type="predicted"/>
<protein>
    <submittedName>
        <fullName evidence="1">Uncharacterized protein</fullName>
    </submittedName>
</protein>
<evidence type="ECO:0000313" key="2">
    <source>
        <dbReference type="Proteomes" id="UP000018733"/>
    </source>
</evidence>